<dbReference type="GO" id="GO:0005524">
    <property type="term" value="F:ATP binding"/>
    <property type="evidence" value="ECO:0007669"/>
    <property type="project" value="InterPro"/>
</dbReference>
<evidence type="ECO:0000256" key="1">
    <source>
        <dbReference type="ARBA" id="ARBA00006082"/>
    </source>
</evidence>
<feature type="domain" description="DNA mismatch repair protein S5" evidence="4">
    <location>
        <begin position="211"/>
        <end position="362"/>
    </location>
</feature>
<accession>A0AAD9PGX6</accession>
<evidence type="ECO:0000313" key="6">
    <source>
        <dbReference type="Proteomes" id="UP001209878"/>
    </source>
</evidence>
<dbReference type="PANTHER" id="PTHR10073:SF47">
    <property type="entry name" value="DNA MISMATCH REPAIR PROTEIN MLH3"/>
    <property type="match status" value="1"/>
</dbReference>
<evidence type="ECO:0000313" key="5">
    <source>
        <dbReference type="EMBL" id="KAK2194297.1"/>
    </source>
</evidence>
<feature type="region of interest" description="Disordered" evidence="3">
    <location>
        <begin position="609"/>
        <end position="768"/>
    </location>
</feature>
<feature type="region of interest" description="Disordered" evidence="3">
    <location>
        <begin position="563"/>
        <end position="588"/>
    </location>
</feature>
<dbReference type="SUPFAM" id="SSF55874">
    <property type="entry name" value="ATPase domain of HSP90 chaperone/DNA topoisomerase II/histidine kinase"/>
    <property type="match status" value="1"/>
</dbReference>
<organism evidence="5 6">
    <name type="scientific">Ridgeia piscesae</name>
    <name type="common">Tubeworm</name>
    <dbReference type="NCBI Taxonomy" id="27915"/>
    <lineage>
        <taxon>Eukaryota</taxon>
        <taxon>Metazoa</taxon>
        <taxon>Spiralia</taxon>
        <taxon>Lophotrochozoa</taxon>
        <taxon>Annelida</taxon>
        <taxon>Polychaeta</taxon>
        <taxon>Sedentaria</taxon>
        <taxon>Canalipalpata</taxon>
        <taxon>Sabellida</taxon>
        <taxon>Siboglinidae</taxon>
        <taxon>Ridgeia</taxon>
    </lineage>
</organism>
<dbReference type="AlphaFoldDB" id="A0AAD9PGX6"/>
<dbReference type="Pfam" id="PF01119">
    <property type="entry name" value="DNA_mis_repair"/>
    <property type="match status" value="1"/>
</dbReference>
<dbReference type="Pfam" id="PF13589">
    <property type="entry name" value="HATPase_c_3"/>
    <property type="match status" value="1"/>
</dbReference>
<dbReference type="GO" id="GO:0030983">
    <property type="term" value="F:mismatched DNA binding"/>
    <property type="evidence" value="ECO:0007669"/>
    <property type="project" value="InterPro"/>
</dbReference>
<sequence length="1218" mass="135725">MLHLLKADVCCRLRSDVAICSIVQCVEELVLNSLDASATCVAVRVHLSSGQVQVVDNGCGIDRQQMGIVAERYATSKIASLADLDRLSQYGYRGEALASIRNLCYILEIESRSRLSRETFTKVMKKGKLVQLSNSANYRPSQGTTVTVFDLFHASPVRKKCLSECLELEWIKQRLEAFALVHPSVSFSLRNDATGSLILQTHKSSSVVGAFTHLFGVEHSQKLCTFSNQTDMFQVRGYVSRASCANRNVQFVFVNNRLVLKTKLHSLINCILSQSVILKQRQKSALVTRETAEKKCENYFRATSHPGSPQNAVDKHGIYILMITCPLSEYEITFDPTKTLVEFKHWCILLECVKNSLWECLEKEGLVEPSNLNEPASSKQFEVVNNNELTQDTCTTNCDTSVKSYGKGIHASNISNNLQSNTVRRPVKGVISTTEGVVDPAKLVEQMETNSQQSCSHSVSCGTVPGAVLSAASDCAESSDDVIVRDHTFISLGTQNSYSSMNLLMDRGRQSSVPSTRVQIASLKMLKEQLREDLGCQSSQLSSSLRSFKRDVGTKDRHKWLAGLSHYPNHPAGGGTIESNDTNTEELNTRPNVHKRQICCQVHSGSVVRTLGKRSKQIPGKRSGQTPGKRSGGTLGKRSGQTPGKRSPGQGTREEVRRDTREEVRTDTREEVRRDTREEVRTDTREEVRRDTREEVRTDTREEVSTDTREEVRRDTREEVRTDTGEEVGKDTGEVVTKDTGEEVRKDTREEVRTDTGEEVGKDTGEEDLEMTHDVKSVDDHHETAAATSSQLVPCPGLIVCNSEYDVEFVPLSVDVSDLEAASPGNQPCPTYVDMSPCVSHCSQESEGFQVSIVTDKLSPAAQQDWDPVESVGMSMTCECPMGDMSTQPFYVTSDMTTQPFEVTHEFHMDPTKPDTGSRVTIAANSITAAQTGPDYDKPKETQSDAVLPTIHCKPGVLPNTKLSPNLKDVEGENQTEIVKVFRKDDKYCNKTDKHAADDTKVDQNKDAVEEQLKDCGKAQHVVHHWICQIQPDTGTKMYVNLLTGNTCYELPELLEKEALDESENMASVVIGADARHLPLSRSATPLLPRPRCERRHCLQVAPLSPNSRALLAVTLSEHLEDQELKDHVKWKEYPDNERCETVTTAQKLLEWQNPAFTLPEQETVCWWLLTNMQRTRESDLSVSLKELNSRVTQPVWTLCVSALFRPVCSVTATHRIS</sequence>
<dbReference type="InterPro" id="IPR002099">
    <property type="entry name" value="MutL/Mlh/PMS"/>
</dbReference>
<dbReference type="InterPro" id="IPR020568">
    <property type="entry name" value="Ribosomal_Su5_D2-typ_SF"/>
</dbReference>
<dbReference type="InterPro" id="IPR014721">
    <property type="entry name" value="Ribsml_uS5_D2-typ_fold_subgr"/>
</dbReference>
<dbReference type="NCBIfam" id="TIGR00585">
    <property type="entry name" value="mutl"/>
    <property type="match status" value="1"/>
</dbReference>
<dbReference type="GO" id="GO:0006298">
    <property type="term" value="P:mismatch repair"/>
    <property type="evidence" value="ECO:0007669"/>
    <property type="project" value="InterPro"/>
</dbReference>
<evidence type="ECO:0000259" key="4">
    <source>
        <dbReference type="SMART" id="SM01340"/>
    </source>
</evidence>
<dbReference type="GO" id="GO:0032300">
    <property type="term" value="C:mismatch repair complex"/>
    <property type="evidence" value="ECO:0007669"/>
    <property type="project" value="InterPro"/>
</dbReference>
<evidence type="ECO:0000256" key="3">
    <source>
        <dbReference type="SAM" id="MobiDB-lite"/>
    </source>
</evidence>
<dbReference type="InterPro" id="IPR013507">
    <property type="entry name" value="DNA_mismatch_S5_2-like"/>
</dbReference>
<comment type="similarity">
    <text evidence="1">Belongs to the DNA mismatch repair MutL/HexB family.</text>
</comment>
<protein>
    <recommendedName>
        <fullName evidence="4">DNA mismatch repair protein S5 domain-containing protein</fullName>
    </recommendedName>
</protein>
<feature type="compositionally biased region" description="Basic and acidic residues" evidence="3">
    <location>
        <begin position="652"/>
        <end position="768"/>
    </location>
</feature>
<dbReference type="PANTHER" id="PTHR10073">
    <property type="entry name" value="DNA MISMATCH REPAIR PROTEIN MLH, PMS, MUTL"/>
    <property type="match status" value="1"/>
</dbReference>
<dbReference type="InterPro" id="IPR038973">
    <property type="entry name" value="MutL/Mlh/Pms-like"/>
</dbReference>
<dbReference type="GO" id="GO:0016887">
    <property type="term" value="F:ATP hydrolysis activity"/>
    <property type="evidence" value="ECO:0007669"/>
    <property type="project" value="InterPro"/>
</dbReference>
<dbReference type="Proteomes" id="UP001209878">
    <property type="component" value="Unassembled WGS sequence"/>
</dbReference>
<comment type="caution">
    <text evidence="5">The sequence shown here is derived from an EMBL/GenBank/DDBJ whole genome shotgun (WGS) entry which is preliminary data.</text>
</comment>
<dbReference type="Gene3D" id="3.30.230.10">
    <property type="match status" value="1"/>
</dbReference>
<dbReference type="EMBL" id="JAODUO010000115">
    <property type="protein sequence ID" value="KAK2194297.1"/>
    <property type="molecule type" value="Genomic_DNA"/>
</dbReference>
<proteinExistence type="inferred from homology"/>
<evidence type="ECO:0000256" key="2">
    <source>
        <dbReference type="ARBA" id="ARBA00022763"/>
    </source>
</evidence>
<name>A0AAD9PGX6_RIDPI</name>
<keyword evidence="2" id="KW-0227">DNA damage</keyword>
<dbReference type="SUPFAM" id="SSF54211">
    <property type="entry name" value="Ribosomal protein S5 domain 2-like"/>
    <property type="match status" value="1"/>
</dbReference>
<dbReference type="GO" id="GO:0140664">
    <property type="term" value="F:ATP-dependent DNA damage sensor activity"/>
    <property type="evidence" value="ECO:0007669"/>
    <property type="project" value="InterPro"/>
</dbReference>
<keyword evidence="6" id="KW-1185">Reference proteome</keyword>
<dbReference type="Gene3D" id="3.30.565.10">
    <property type="entry name" value="Histidine kinase-like ATPase, C-terminal domain"/>
    <property type="match status" value="1"/>
</dbReference>
<gene>
    <name evidence="5" type="ORF">NP493_116g04036</name>
</gene>
<dbReference type="InterPro" id="IPR036890">
    <property type="entry name" value="HATPase_C_sf"/>
</dbReference>
<reference evidence="5" key="1">
    <citation type="journal article" date="2023" name="Mol. Biol. Evol.">
        <title>Third-Generation Sequencing Reveals the Adaptive Role of the Epigenome in Three Deep-Sea Polychaetes.</title>
        <authorList>
            <person name="Perez M."/>
            <person name="Aroh O."/>
            <person name="Sun Y."/>
            <person name="Lan Y."/>
            <person name="Juniper S.K."/>
            <person name="Young C.R."/>
            <person name="Angers B."/>
            <person name="Qian P.Y."/>
        </authorList>
    </citation>
    <scope>NUCLEOTIDE SEQUENCE</scope>
    <source>
        <strain evidence="5">R07B-5</strain>
    </source>
</reference>
<dbReference type="SMART" id="SM01340">
    <property type="entry name" value="DNA_mis_repair"/>
    <property type="match status" value="1"/>
</dbReference>
<feature type="compositionally biased region" description="Polar residues" evidence="3">
    <location>
        <begin position="577"/>
        <end position="588"/>
    </location>
</feature>